<dbReference type="PANTHER" id="PTHR10579:SF129">
    <property type="entry name" value="OS01G0640200 PROTEIN"/>
    <property type="match status" value="1"/>
</dbReference>
<dbReference type="AlphaFoldDB" id="W9RY76"/>
<dbReference type="eggNOG" id="ENOG502QZGI">
    <property type="taxonomic scope" value="Eukaryota"/>
</dbReference>
<protein>
    <recommendedName>
        <fullName evidence="1">VWFA domain-containing protein</fullName>
    </recommendedName>
</protein>
<dbReference type="SUPFAM" id="SSF53300">
    <property type="entry name" value="vWA-like"/>
    <property type="match status" value="1"/>
</dbReference>
<dbReference type="SMART" id="SM00327">
    <property type="entry name" value="VWA"/>
    <property type="match status" value="1"/>
</dbReference>
<dbReference type="Gene3D" id="3.40.50.410">
    <property type="entry name" value="von Willebrand factor, type A domain"/>
    <property type="match status" value="1"/>
</dbReference>
<dbReference type="Pfam" id="PF00092">
    <property type="entry name" value="VWA"/>
    <property type="match status" value="1"/>
</dbReference>
<evidence type="ECO:0000313" key="2">
    <source>
        <dbReference type="EMBL" id="EXB77323.1"/>
    </source>
</evidence>
<keyword evidence="3" id="KW-1185">Reference proteome</keyword>
<dbReference type="Proteomes" id="UP000030645">
    <property type="component" value="Unassembled WGS sequence"/>
</dbReference>
<sequence>MSFDDDKEIVILKDVSSGKEALTFPAGKIQIQVVNHMEAPLEETRFKVLLELKEPGDIEGRHGLDLVMVIDISGSMNEGGKLDKLKIAAQFIVEKLSPVDRFSVVTFFDSSNRLFPLRQITEDSKAEIIQEIRLLKAKNSDKNIAEGLKMSLKVLNDRHFTDGRVGAIMLFSDGAENRGKATEVDVSKVPVHTFGFGASHDDQRVLSEIANKSNRGRFSNVQNENRLHVAFSKCLDELLTVVVKDLRLIVAQVNKESIIKNVVAGNYSTYRTKKSKFTISYGSLYGKEVRNVLVDLVLPNIVETGPRAEDLLLITCSYRWDFLQIYFSLVIFELVNLNINIVYEHACSTKYGKKRSNAGPIVITVNRTGLKEIRPEDVTEQKDEEKR</sequence>
<dbReference type="PANTHER" id="PTHR10579">
    <property type="entry name" value="CALCIUM-ACTIVATED CHLORIDE CHANNEL REGULATOR"/>
    <property type="match status" value="1"/>
</dbReference>
<evidence type="ECO:0000313" key="3">
    <source>
        <dbReference type="Proteomes" id="UP000030645"/>
    </source>
</evidence>
<feature type="domain" description="VWFA" evidence="1">
    <location>
        <begin position="65"/>
        <end position="242"/>
    </location>
</feature>
<dbReference type="EMBL" id="KE344746">
    <property type="protein sequence ID" value="EXB77323.1"/>
    <property type="molecule type" value="Genomic_DNA"/>
</dbReference>
<dbReference type="InterPro" id="IPR051266">
    <property type="entry name" value="CLCR"/>
</dbReference>
<organism evidence="2 3">
    <name type="scientific">Morus notabilis</name>
    <dbReference type="NCBI Taxonomy" id="981085"/>
    <lineage>
        <taxon>Eukaryota</taxon>
        <taxon>Viridiplantae</taxon>
        <taxon>Streptophyta</taxon>
        <taxon>Embryophyta</taxon>
        <taxon>Tracheophyta</taxon>
        <taxon>Spermatophyta</taxon>
        <taxon>Magnoliopsida</taxon>
        <taxon>eudicotyledons</taxon>
        <taxon>Gunneridae</taxon>
        <taxon>Pentapetalae</taxon>
        <taxon>rosids</taxon>
        <taxon>fabids</taxon>
        <taxon>Rosales</taxon>
        <taxon>Moraceae</taxon>
        <taxon>Moreae</taxon>
        <taxon>Morus</taxon>
    </lineage>
</organism>
<dbReference type="InterPro" id="IPR002035">
    <property type="entry name" value="VWF_A"/>
</dbReference>
<proteinExistence type="predicted"/>
<gene>
    <name evidence="2" type="ORF">L484_010148</name>
</gene>
<reference evidence="3" key="1">
    <citation type="submission" date="2013-01" db="EMBL/GenBank/DDBJ databases">
        <title>Draft Genome Sequence of a Mulberry Tree, Morus notabilis C.K. Schneid.</title>
        <authorList>
            <person name="He N."/>
            <person name="Zhao S."/>
        </authorList>
    </citation>
    <scope>NUCLEOTIDE SEQUENCE</scope>
</reference>
<dbReference type="InterPro" id="IPR036465">
    <property type="entry name" value="vWFA_dom_sf"/>
</dbReference>
<dbReference type="PROSITE" id="PS50234">
    <property type="entry name" value="VWFA"/>
    <property type="match status" value="1"/>
</dbReference>
<accession>W9RY76</accession>
<name>W9RY76_9ROSA</name>
<evidence type="ECO:0000259" key="1">
    <source>
        <dbReference type="PROSITE" id="PS50234"/>
    </source>
</evidence>